<feature type="non-terminal residue" evidence="1">
    <location>
        <position position="56"/>
    </location>
</feature>
<evidence type="ECO:0000313" key="1">
    <source>
        <dbReference type="EMBL" id="VTJ86127.1"/>
    </source>
</evidence>
<feature type="non-terminal residue" evidence="1">
    <location>
        <position position="1"/>
    </location>
</feature>
<proteinExistence type="predicted"/>
<dbReference type="EMBL" id="CABDUW010002271">
    <property type="protein sequence ID" value="VTJ86127.1"/>
    <property type="molecule type" value="Genomic_DNA"/>
</dbReference>
<dbReference type="AlphaFoldDB" id="A0A5E4CWC8"/>
<keyword evidence="2" id="KW-1185">Reference proteome</keyword>
<name>A0A5E4CWC8_MARMO</name>
<dbReference type="Proteomes" id="UP000335636">
    <property type="component" value="Unassembled WGS sequence"/>
</dbReference>
<accession>A0A5E4CWC8</accession>
<reference evidence="1" key="1">
    <citation type="submission" date="2019-04" db="EMBL/GenBank/DDBJ databases">
        <authorList>
            <person name="Alioto T."/>
            <person name="Alioto T."/>
        </authorList>
    </citation>
    <scope>NUCLEOTIDE SEQUENCE [LARGE SCALE GENOMIC DNA]</scope>
</reference>
<comment type="caution">
    <text evidence="1">The sequence shown here is derived from an EMBL/GenBank/DDBJ whole genome shotgun (WGS) entry which is preliminary data.</text>
</comment>
<sequence length="56" mass="6518">VNFTEVNKDNKNDLFREVYSSTETLAFTFRNIFTNFLMEDVGNDALLQLPVSQENK</sequence>
<protein>
    <submittedName>
        <fullName evidence="1">Uncharacterized protein</fullName>
    </submittedName>
</protein>
<evidence type="ECO:0000313" key="2">
    <source>
        <dbReference type="Proteomes" id="UP000335636"/>
    </source>
</evidence>
<organism evidence="1 2">
    <name type="scientific">Marmota monax</name>
    <name type="common">Woodchuck</name>
    <dbReference type="NCBI Taxonomy" id="9995"/>
    <lineage>
        <taxon>Eukaryota</taxon>
        <taxon>Metazoa</taxon>
        <taxon>Chordata</taxon>
        <taxon>Craniata</taxon>
        <taxon>Vertebrata</taxon>
        <taxon>Euteleostomi</taxon>
        <taxon>Mammalia</taxon>
        <taxon>Eutheria</taxon>
        <taxon>Euarchontoglires</taxon>
        <taxon>Glires</taxon>
        <taxon>Rodentia</taxon>
        <taxon>Sciuromorpha</taxon>
        <taxon>Sciuridae</taxon>
        <taxon>Xerinae</taxon>
        <taxon>Marmotini</taxon>
        <taxon>Marmota</taxon>
    </lineage>
</organism>
<gene>
    <name evidence="1" type="ORF">MONAX_5E003649</name>
</gene>